<keyword evidence="1" id="KW-0285">Flavoprotein</keyword>
<dbReference type="AlphaFoldDB" id="A0A081PEB4"/>
<dbReference type="eggNOG" id="COG0492">
    <property type="taxonomic scope" value="Bacteria"/>
</dbReference>
<dbReference type="PRINTS" id="PR00368">
    <property type="entry name" value="FADPNR"/>
</dbReference>
<evidence type="ECO:0000256" key="2">
    <source>
        <dbReference type="ARBA" id="ARBA00023002"/>
    </source>
</evidence>
<protein>
    <submittedName>
        <fullName evidence="4">Pyridine nucleotide-disulfide oxidoreductase</fullName>
    </submittedName>
</protein>
<dbReference type="InterPro" id="IPR023753">
    <property type="entry name" value="FAD/NAD-binding_dom"/>
</dbReference>
<reference evidence="4 5" key="1">
    <citation type="journal article" date="1992" name="Int. J. Syst. Bacteriol.">
        <title>Sphingobacterium antarcticus sp. nov. a Psychrotrophic Bacterium from the Soils of Schirmacher Oasis, Antarctica.</title>
        <authorList>
            <person name="Shivaji S."/>
            <person name="Ray M.K."/>
            <person name="Rao N.S."/>
            <person name="Saiserr L."/>
            <person name="Jagannadham M.V."/>
            <person name="Kumar G.S."/>
            <person name="Reddy G."/>
            <person name="Bhargava P.M."/>
        </authorList>
    </citation>
    <scope>NUCLEOTIDE SEQUENCE [LARGE SCALE GENOMIC DNA]</scope>
    <source>
        <strain evidence="4 5">4BY</strain>
    </source>
</reference>
<comment type="caution">
    <text evidence="4">The sequence shown here is derived from an EMBL/GenBank/DDBJ whole genome shotgun (WGS) entry which is preliminary data.</text>
</comment>
<name>A0A081PEB4_9SPHI</name>
<dbReference type="SUPFAM" id="SSF51905">
    <property type="entry name" value="FAD/NAD(P)-binding domain"/>
    <property type="match status" value="1"/>
</dbReference>
<dbReference type="RefSeq" id="WP_037442933.1">
    <property type="nucleotide sequence ID" value="NZ_JNFF01000088.1"/>
</dbReference>
<dbReference type="InterPro" id="IPR050097">
    <property type="entry name" value="Ferredoxin-NADP_redctase_2"/>
</dbReference>
<organism evidence="4 5">
    <name type="scientific">Pedobacter antarcticus 4BY</name>
    <dbReference type="NCBI Taxonomy" id="1358423"/>
    <lineage>
        <taxon>Bacteria</taxon>
        <taxon>Pseudomonadati</taxon>
        <taxon>Bacteroidota</taxon>
        <taxon>Sphingobacteriia</taxon>
        <taxon>Sphingobacteriales</taxon>
        <taxon>Sphingobacteriaceae</taxon>
        <taxon>Pedobacter</taxon>
    </lineage>
</organism>
<proteinExistence type="predicted"/>
<dbReference type="Pfam" id="PF07992">
    <property type="entry name" value="Pyr_redox_2"/>
    <property type="match status" value="1"/>
</dbReference>
<dbReference type="Proteomes" id="UP000028007">
    <property type="component" value="Unassembled WGS sequence"/>
</dbReference>
<accession>A0A081PEB4</accession>
<dbReference type="PANTHER" id="PTHR48105">
    <property type="entry name" value="THIOREDOXIN REDUCTASE 1-RELATED-RELATED"/>
    <property type="match status" value="1"/>
</dbReference>
<keyword evidence="5" id="KW-1185">Reference proteome</keyword>
<evidence type="ECO:0000259" key="3">
    <source>
        <dbReference type="Pfam" id="PF07992"/>
    </source>
</evidence>
<feature type="domain" description="FAD/NAD(P)-binding" evidence="3">
    <location>
        <begin position="7"/>
        <end position="286"/>
    </location>
</feature>
<dbReference type="GO" id="GO:0016491">
    <property type="term" value="F:oxidoreductase activity"/>
    <property type="evidence" value="ECO:0007669"/>
    <property type="project" value="UniProtKB-KW"/>
</dbReference>
<sequence>MEKTTNFDVIIIGGSSAGLSAGMCLGRALRNVLIIDSGKPCNQQTPHSHNFLTQDGSTPTEILSIAKEQLTQYKTVEFLTDLAVKGIKTDSGFEISTRSGKSFLGKKLVFATGISDSMPAIEGFAECWGISVIHCPYCHGYEYKNEKTGILANGDLGFETAKLISNWTKDLTLYTNGKSDLTAAQTEILQEHGFTIEEKVVKRIVHENGQIEKIIFNDGAEANLNVLYARLGFTQHCSIPEDLGCEMTEQGHIKADMFMKTTIPGIYACGDNISPMRSIANAVYNGSVTGAVLNMELINESFS</sequence>
<dbReference type="PRINTS" id="PR00469">
    <property type="entry name" value="PNDRDTASEII"/>
</dbReference>
<dbReference type="Gene3D" id="3.50.50.60">
    <property type="entry name" value="FAD/NAD(P)-binding domain"/>
    <property type="match status" value="2"/>
</dbReference>
<dbReference type="InterPro" id="IPR036188">
    <property type="entry name" value="FAD/NAD-bd_sf"/>
</dbReference>
<keyword evidence="2" id="KW-0560">Oxidoreductase</keyword>
<dbReference type="EMBL" id="JNFF01000088">
    <property type="protein sequence ID" value="KEQ29037.1"/>
    <property type="molecule type" value="Genomic_DNA"/>
</dbReference>
<gene>
    <name evidence="4" type="ORF">N180_14090</name>
</gene>
<dbReference type="OrthoDB" id="9806179at2"/>
<evidence type="ECO:0000313" key="5">
    <source>
        <dbReference type="Proteomes" id="UP000028007"/>
    </source>
</evidence>
<evidence type="ECO:0000313" key="4">
    <source>
        <dbReference type="EMBL" id="KEQ29037.1"/>
    </source>
</evidence>
<evidence type="ECO:0000256" key="1">
    <source>
        <dbReference type="ARBA" id="ARBA00022630"/>
    </source>
</evidence>